<dbReference type="Pfam" id="PF08795">
    <property type="entry name" value="DUF1796"/>
    <property type="match status" value="1"/>
</dbReference>
<comment type="caution">
    <text evidence="1">The sequence shown here is derived from an EMBL/GenBank/DDBJ whole genome shotgun (WGS) entry which is preliminary data.</text>
</comment>
<gene>
    <name evidence="1" type="ORF">TrLO_g3557</name>
</gene>
<name>A0A9W7DQ29_9STRA</name>
<dbReference type="OrthoDB" id="198180at2759"/>
<sequence length="231" mass="25905">MASSVRYIIPLGLRCTTAEAFKKHSLRRFALPFDWLFLSPSVIVDILSTNFTTLLDPSHYTKVGMSGTHPKVKHAKYTQMVPGAECTFIHHDPTSSDGSAYFDRTVSRFNTILEAADRKLFTLVCIDPSQWDLEGVKNIFSTLKTLTNNFVFIVVNLVVKSGSSGSSLSFHDQSNDCELVIYNQQCIGMNTGQHFTNPVDQDHLTTLLMFPPSTNNSIRDPYKFNLKSITL</sequence>
<dbReference type="InterPro" id="IPR014903">
    <property type="entry name" value="DUF1796"/>
</dbReference>
<reference evidence="2" key="1">
    <citation type="journal article" date="2023" name="Commun. Biol.">
        <title>Genome analysis of Parmales, the sister group of diatoms, reveals the evolutionary specialization of diatoms from phago-mixotrophs to photoautotrophs.</title>
        <authorList>
            <person name="Ban H."/>
            <person name="Sato S."/>
            <person name="Yoshikawa S."/>
            <person name="Yamada K."/>
            <person name="Nakamura Y."/>
            <person name="Ichinomiya M."/>
            <person name="Sato N."/>
            <person name="Blanc-Mathieu R."/>
            <person name="Endo H."/>
            <person name="Kuwata A."/>
            <person name="Ogata H."/>
        </authorList>
    </citation>
    <scope>NUCLEOTIDE SEQUENCE [LARGE SCALE GENOMIC DNA]</scope>
    <source>
        <strain evidence="2">NIES 3700</strain>
    </source>
</reference>
<proteinExistence type="predicted"/>
<evidence type="ECO:0000313" key="1">
    <source>
        <dbReference type="EMBL" id="GMH51078.1"/>
    </source>
</evidence>
<protein>
    <submittedName>
        <fullName evidence="1">Uncharacterized protein</fullName>
    </submittedName>
</protein>
<keyword evidence="2" id="KW-1185">Reference proteome</keyword>
<dbReference type="Proteomes" id="UP001165122">
    <property type="component" value="Unassembled WGS sequence"/>
</dbReference>
<accession>A0A9W7DQ29</accession>
<evidence type="ECO:0000313" key="2">
    <source>
        <dbReference type="Proteomes" id="UP001165122"/>
    </source>
</evidence>
<organism evidence="1 2">
    <name type="scientific">Triparma laevis f. longispina</name>
    <dbReference type="NCBI Taxonomy" id="1714387"/>
    <lineage>
        <taxon>Eukaryota</taxon>
        <taxon>Sar</taxon>
        <taxon>Stramenopiles</taxon>
        <taxon>Ochrophyta</taxon>
        <taxon>Bolidophyceae</taxon>
        <taxon>Parmales</taxon>
        <taxon>Triparmaceae</taxon>
        <taxon>Triparma</taxon>
    </lineage>
</organism>
<dbReference type="AlphaFoldDB" id="A0A9W7DQ29"/>
<dbReference type="EMBL" id="BRXW01000401">
    <property type="protein sequence ID" value="GMH51078.1"/>
    <property type="molecule type" value="Genomic_DNA"/>
</dbReference>